<dbReference type="GO" id="GO:0006826">
    <property type="term" value="P:iron ion transport"/>
    <property type="evidence" value="ECO:0007669"/>
    <property type="project" value="UniProtKB-KW"/>
</dbReference>
<dbReference type="PANTHER" id="PTHR32552">
    <property type="entry name" value="FERRICHROME IRON RECEPTOR-RELATED"/>
    <property type="match status" value="1"/>
</dbReference>
<dbReference type="GO" id="GO:0009279">
    <property type="term" value="C:cell outer membrane"/>
    <property type="evidence" value="ECO:0007669"/>
    <property type="project" value="UniProtKB-SubCell"/>
</dbReference>
<dbReference type="PROSITE" id="PS52016">
    <property type="entry name" value="TONB_DEPENDENT_REC_3"/>
    <property type="match status" value="1"/>
</dbReference>
<keyword evidence="4" id="KW-0410">Iron transport</keyword>
<dbReference type="SUPFAM" id="SSF56935">
    <property type="entry name" value="Porins"/>
    <property type="match status" value="1"/>
</dbReference>
<evidence type="ECO:0000256" key="13">
    <source>
        <dbReference type="SAM" id="SignalP"/>
    </source>
</evidence>
<evidence type="ECO:0000256" key="6">
    <source>
        <dbReference type="ARBA" id="ARBA00023004"/>
    </source>
</evidence>
<sequence>MRLNKQYLASGAFVALATMLATPAFAQAQPQGQTAADDTPAAGEIIVTANKREQSANSVGLTITAASGESLITRGVSGPADLAKLVPGFTFTQSLYSTPVFTLRGIGLYDATFGAPPSVSVYTDQIPRNAPVMSDALDLDIERVEVLKGPQGTLFGQSSTGGAINYIVGKPTQDFHAGVDASYERFNRAEIGGFVSGPLGDKVSARLAVKTVTGGAWQRSLSRPDDHNGDARKLMGRLTLDIRPSEKVKIELMATGSRDQSDPLAPQYAGTIYNIYGSQAQLTASKNPFGYVDAARYAQFTTPGQAGYSASFLGAQSTLVTRLNGTDAAVAAGARAVLGTRISNDPRDAEWTPGLLGKSDNSYYQFAGRADIELTDTITLTSVTALAKQKLAYNQDLDGTVARVVDVPLNGNVRTFNQELRLAGNTDKLHWIVGGSYDNVRTEQNNFFRLNDYSGNLGLIALTLNNYTSRLRSYGVFANVEAEVVPNLTVQGGVRYTNTKQSATYCYNDPAIDTAQGTAIIYGSALNSVPITIKPGECFPTTGDLLLGTAKSTIKPVNSDLGEDNVSFRFGLNYKFDQGTLLYATVSQGYKAGTFSAIGASRVLQYTPATQEKVLAFEAGFKAPLADRKVQLNAAAFYYDYKDKQVRGRIADPVFGLLEKMLNVPKSYIFGIEGELVVRPVDGLTLSGSATYLKAKVTSDYAKTPDGQAVYNAAGYTGNFRDSELPYTPKFSANADAQYEFPVSGNLNGFVGGTLTYQGRQNTTFNNAALPAVDFNIPGYATLDARMGVATADGRWRATLYGRNITNKAFTTAISTYLDTLIRYRGKPSVYGASVAYRF</sequence>
<evidence type="ECO:0000259" key="14">
    <source>
        <dbReference type="Pfam" id="PF00593"/>
    </source>
</evidence>
<evidence type="ECO:0000256" key="11">
    <source>
        <dbReference type="PROSITE-ProRule" id="PRU01360"/>
    </source>
</evidence>
<dbReference type="RefSeq" id="WP_185680429.1">
    <property type="nucleotide sequence ID" value="NZ_JACLAX010000022.1"/>
</dbReference>
<evidence type="ECO:0000256" key="2">
    <source>
        <dbReference type="ARBA" id="ARBA00022448"/>
    </source>
</evidence>
<evidence type="ECO:0000259" key="15">
    <source>
        <dbReference type="Pfam" id="PF07715"/>
    </source>
</evidence>
<proteinExistence type="inferred from homology"/>
<evidence type="ECO:0000256" key="4">
    <source>
        <dbReference type="ARBA" id="ARBA00022496"/>
    </source>
</evidence>
<evidence type="ECO:0000256" key="1">
    <source>
        <dbReference type="ARBA" id="ARBA00004571"/>
    </source>
</evidence>
<keyword evidence="6" id="KW-0408">Iron</keyword>
<gene>
    <name evidence="16" type="ORF">H7F53_15555</name>
</gene>
<feature type="domain" description="TonB-dependent receptor-like beta-barrel" evidence="14">
    <location>
        <begin position="327"/>
        <end position="805"/>
    </location>
</feature>
<evidence type="ECO:0000256" key="12">
    <source>
        <dbReference type="RuleBase" id="RU003357"/>
    </source>
</evidence>
<dbReference type="Pfam" id="PF00593">
    <property type="entry name" value="TonB_dep_Rec_b-barrel"/>
    <property type="match status" value="1"/>
</dbReference>
<dbReference type="Pfam" id="PF07715">
    <property type="entry name" value="Plug"/>
    <property type="match status" value="1"/>
</dbReference>
<comment type="caution">
    <text evidence="16">The sequence shown here is derived from an EMBL/GenBank/DDBJ whole genome shotgun (WGS) entry which is preliminary data.</text>
</comment>
<dbReference type="InterPro" id="IPR000531">
    <property type="entry name" value="Beta-barrel_TonB"/>
</dbReference>
<evidence type="ECO:0000313" key="17">
    <source>
        <dbReference type="Proteomes" id="UP000551327"/>
    </source>
</evidence>
<comment type="subcellular location">
    <subcellularLocation>
        <location evidence="1 11">Cell outer membrane</location>
        <topology evidence="1 11">Multi-pass membrane protein</topology>
    </subcellularLocation>
</comment>
<dbReference type="PANTHER" id="PTHR32552:SF81">
    <property type="entry name" value="TONB-DEPENDENT OUTER MEMBRANE RECEPTOR"/>
    <property type="match status" value="1"/>
</dbReference>
<evidence type="ECO:0000256" key="8">
    <source>
        <dbReference type="ARBA" id="ARBA00023077"/>
    </source>
</evidence>
<dbReference type="Gene3D" id="2.40.170.20">
    <property type="entry name" value="TonB-dependent receptor, beta-barrel domain"/>
    <property type="match status" value="2"/>
</dbReference>
<accession>A0A7X1G251</accession>
<reference evidence="16 17" key="1">
    <citation type="submission" date="2020-08" db="EMBL/GenBank/DDBJ databases">
        <title>The genome sequence of type strain Novosphingobium piscinae KCTC 42194.</title>
        <authorList>
            <person name="Liu Y."/>
        </authorList>
    </citation>
    <scope>NUCLEOTIDE SEQUENCE [LARGE SCALE GENOMIC DNA]</scope>
    <source>
        <strain evidence="16 17">KCTC 42194</strain>
    </source>
</reference>
<keyword evidence="9 11" id="KW-0472">Membrane</keyword>
<feature type="chain" id="PRO_5030713629" evidence="13">
    <location>
        <begin position="27"/>
        <end position="839"/>
    </location>
</feature>
<evidence type="ECO:0000256" key="3">
    <source>
        <dbReference type="ARBA" id="ARBA00022452"/>
    </source>
</evidence>
<evidence type="ECO:0000256" key="5">
    <source>
        <dbReference type="ARBA" id="ARBA00022692"/>
    </source>
</evidence>
<keyword evidence="10 11" id="KW-0998">Cell outer membrane</keyword>
<feature type="domain" description="TonB-dependent receptor plug" evidence="15">
    <location>
        <begin position="59"/>
        <end position="163"/>
    </location>
</feature>
<evidence type="ECO:0000313" key="16">
    <source>
        <dbReference type="EMBL" id="MBC2670567.1"/>
    </source>
</evidence>
<dbReference type="EMBL" id="JACLAX010000022">
    <property type="protein sequence ID" value="MBC2670567.1"/>
    <property type="molecule type" value="Genomic_DNA"/>
</dbReference>
<keyword evidence="3 11" id="KW-1134">Transmembrane beta strand</keyword>
<keyword evidence="17" id="KW-1185">Reference proteome</keyword>
<keyword evidence="5 11" id="KW-0812">Transmembrane</keyword>
<protein>
    <submittedName>
        <fullName evidence="16">TonB-dependent receptor</fullName>
    </submittedName>
</protein>
<dbReference type="InterPro" id="IPR039426">
    <property type="entry name" value="TonB-dep_rcpt-like"/>
</dbReference>
<keyword evidence="13" id="KW-0732">Signal</keyword>
<evidence type="ECO:0000256" key="10">
    <source>
        <dbReference type="ARBA" id="ARBA00023237"/>
    </source>
</evidence>
<keyword evidence="16" id="KW-0675">Receptor</keyword>
<keyword evidence="8 12" id="KW-0798">TonB box</keyword>
<keyword evidence="2 11" id="KW-0813">Transport</keyword>
<feature type="signal peptide" evidence="13">
    <location>
        <begin position="1"/>
        <end position="26"/>
    </location>
</feature>
<dbReference type="InterPro" id="IPR012910">
    <property type="entry name" value="Plug_dom"/>
</dbReference>
<organism evidence="16 17">
    <name type="scientific">Novosphingobium piscinae</name>
    <dbReference type="NCBI Taxonomy" id="1507448"/>
    <lineage>
        <taxon>Bacteria</taxon>
        <taxon>Pseudomonadati</taxon>
        <taxon>Pseudomonadota</taxon>
        <taxon>Alphaproteobacteria</taxon>
        <taxon>Sphingomonadales</taxon>
        <taxon>Sphingomonadaceae</taxon>
        <taxon>Novosphingobium</taxon>
    </lineage>
</organism>
<dbReference type="AlphaFoldDB" id="A0A7X1G251"/>
<keyword evidence="7" id="KW-0406">Ion transport</keyword>
<evidence type="ECO:0000256" key="7">
    <source>
        <dbReference type="ARBA" id="ARBA00023065"/>
    </source>
</evidence>
<dbReference type="Proteomes" id="UP000551327">
    <property type="component" value="Unassembled WGS sequence"/>
</dbReference>
<evidence type="ECO:0000256" key="9">
    <source>
        <dbReference type="ARBA" id="ARBA00023136"/>
    </source>
</evidence>
<comment type="similarity">
    <text evidence="11 12">Belongs to the TonB-dependent receptor family.</text>
</comment>
<name>A0A7X1G251_9SPHN</name>
<dbReference type="InterPro" id="IPR036942">
    <property type="entry name" value="Beta-barrel_TonB_sf"/>
</dbReference>